<dbReference type="InterPro" id="IPR016024">
    <property type="entry name" value="ARM-type_fold"/>
</dbReference>
<keyword evidence="4" id="KW-0130">Cell adhesion</keyword>
<keyword evidence="3" id="KW-0677">Repeat</keyword>
<dbReference type="EMBL" id="CAJPEV010001617">
    <property type="protein sequence ID" value="CAG0893539.1"/>
    <property type="molecule type" value="Genomic_DNA"/>
</dbReference>
<feature type="compositionally biased region" description="Polar residues" evidence="7">
    <location>
        <begin position="941"/>
        <end position="953"/>
    </location>
</feature>
<dbReference type="InterPro" id="IPR000225">
    <property type="entry name" value="Armadillo"/>
</dbReference>
<accession>A0A7R9A7I4</accession>
<dbReference type="GO" id="GO:0005634">
    <property type="term" value="C:nucleus"/>
    <property type="evidence" value="ECO:0007669"/>
    <property type="project" value="TreeGrafter"/>
</dbReference>
<dbReference type="SUPFAM" id="SSF48371">
    <property type="entry name" value="ARM repeat"/>
    <property type="match status" value="1"/>
</dbReference>
<evidence type="ECO:0000256" key="5">
    <source>
        <dbReference type="ARBA" id="ARBA00022949"/>
    </source>
</evidence>
<keyword evidence="9" id="KW-1185">Reference proteome</keyword>
<dbReference type="PANTHER" id="PTHR10372">
    <property type="entry name" value="PLAKOPHILLIN-RELATED"/>
    <property type="match status" value="1"/>
</dbReference>
<protein>
    <recommendedName>
        <fullName evidence="10">Catenin delta-2</fullName>
    </recommendedName>
</protein>
<gene>
    <name evidence="8" type="ORF">DSTB1V02_LOCUS7696</name>
</gene>
<evidence type="ECO:0000313" key="8">
    <source>
        <dbReference type="EMBL" id="CAD7247871.1"/>
    </source>
</evidence>
<feature type="repeat" description="ARM" evidence="6">
    <location>
        <begin position="448"/>
        <end position="493"/>
    </location>
</feature>
<dbReference type="InterPro" id="IPR011989">
    <property type="entry name" value="ARM-like"/>
</dbReference>
<sequence>MSRPRLFEGLITSCPSRTCSLVRASDFASHVVAAAVFSARSDDEGRVVPRSERKPRGDGQSHADARCRTVVCCVDCIVHVTVVVNVWKRKVFDMPVFASYVTDPQYANISGKCNHVNQNGLEDSFRELNMSSSQLVDSCLLVNRKVEETTEVSVERMEHLERRVLHDRGIDMPPYHGEPEFQEMSSSSYSADVTYHPVSSNGHAEDQAVAGRPGSQVSHHSSSPSTSAGTELVSRTHKQHTTQQGEVTMKVIIFMVNVITVTVRQVGATNWDWDHDIPIPVPRPLLRPVRVEASHLHPPEEEEEVVDSPPSFASPLLVVTEDPSGAPGLSGYAELDTTFAPQGEEPFHNHEHLPDERFVSSEENGLDAPAPRAMFDDDDHPPLPLPHFPPPSPSITSDGRVRWRDPDLHEVIDFLLHPNNVVKANAAAYLQHLCYMDNPVKQKTRTLGGIPPLISLLSSETPEVHRNACGALRNLSYGRQNDENKKSIRNAGGIPALIRLLRRTHDNDVRELVTGTLWNLSSCEELKKPILDDAMTVLVSHIIIPYSGWDRNAPPPPHDEKGSRQDLYLSTVFRNSTGILRNASSAGEFARKQLRECEGLVDSLLYVVKSAIGKSNIDNKSVENCVCVLRNLSYRCQEVEDPNYDRNPPPGATRSSGTLTKGENPGCFGAQKKKEKGSGSSGFGLQRDISGPLKMPGQRSEPLRGMELLWQPEVVQPYLSLLSDCSNPETLEASAGAIQNLAACYWQASIDIRAAVRKEKGLPILVELLRMEVDRVVCAVATALRNLAIDERNKELIGKYAMRDLVQKLPSGNPQHDLGTSDDTIAAVLATLNEVVKKNAEFARLLYEAGGVDRLVNISRQRQKYNSRVIKFSGQVLYTMWQHQELREVYKRGGWKEQDFVTRTVAARNARPHSPSAQNSTLNRPMASQGGTRYEDRTLQRGANSNLSRSSHYTGEEVPLADVSYPDGDHPHLHSGPPGGVRSYPPATPKPGEPLYAQVNRDRKKNRQYDARMAAGPYDVNEGVVYNESNVVLEGSSGGQPAGDSWV</sequence>
<dbReference type="GO" id="GO:0005737">
    <property type="term" value="C:cytoplasm"/>
    <property type="evidence" value="ECO:0007669"/>
    <property type="project" value="TreeGrafter"/>
</dbReference>
<dbReference type="SMART" id="SM00185">
    <property type="entry name" value="ARM"/>
    <property type="match status" value="6"/>
</dbReference>
<reference evidence="8" key="1">
    <citation type="submission" date="2020-11" db="EMBL/GenBank/DDBJ databases">
        <authorList>
            <person name="Tran Van P."/>
        </authorList>
    </citation>
    <scope>NUCLEOTIDE SEQUENCE</scope>
</reference>
<dbReference type="EMBL" id="LR901134">
    <property type="protein sequence ID" value="CAD7247871.1"/>
    <property type="molecule type" value="Genomic_DNA"/>
</dbReference>
<feature type="region of interest" description="Disordered" evidence="7">
    <location>
        <begin position="640"/>
        <end position="697"/>
    </location>
</feature>
<evidence type="ECO:0000256" key="6">
    <source>
        <dbReference type="PROSITE-ProRule" id="PRU00259"/>
    </source>
</evidence>
<evidence type="ECO:0000256" key="2">
    <source>
        <dbReference type="ARBA" id="ARBA00005462"/>
    </source>
</evidence>
<dbReference type="Pfam" id="PF00514">
    <property type="entry name" value="Arm"/>
    <property type="match status" value="4"/>
</dbReference>
<feature type="repeat" description="ARM" evidence="6">
    <location>
        <begin position="760"/>
        <end position="797"/>
    </location>
</feature>
<dbReference type="GO" id="GO:0005912">
    <property type="term" value="C:adherens junction"/>
    <property type="evidence" value="ECO:0007669"/>
    <property type="project" value="TreeGrafter"/>
</dbReference>
<name>A0A7R9A7I4_9CRUS</name>
<feature type="region of interest" description="Disordered" evidence="7">
    <location>
        <begin position="169"/>
        <end position="243"/>
    </location>
</feature>
<comment type="subcellular location">
    <subcellularLocation>
        <location evidence="1">Cell junction</location>
    </subcellularLocation>
</comment>
<dbReference type="PANTHER" id="PTHR10372:SF27">
    <property type="entry name" value="ADHERENS JUNCTION PROTEIN P120"/>
    <property type="match status" value="1"/>
</dbReference>
<dbReference type="InterPro" id="IPR028435">
    <property type="entry name" value="Plakophilin/d_Catenin"/>
</dbReference>
<evidence type="ECO:0000313" key="9">
    <source>
        <dbReference type="Proteomes" id="UP000677054"/>
    </source>
</evidence>
<feature type="compositionally biased region" description="Low complexity" evidence="7">
    <location>
        <begin position="215"/>
        <end position="227"/>
    </location>
</feature>
<dbReference type="GO" id="GO:0098609">
    <property type="term" value="P:cell-cell adhesion"/>
    <property type="evidence" value="ECO:0007669"/>
    <property type="project" value="InterPro"/>
</dbReference>
<proteinExistence type="inferred from homology"/>
<comment type="similarity">
    <text evidence="2">Belongs to the beta-catenin family.</text>
</comment>
<keyword evidence="5" id="KW-0965">Cell junction</keyword>
<organism evidence="8">
    <name type="scientific">Darwinula stevensoni</name>
    <dbReference type="NCBI Taxonomy" id="69355"/>
    <lineage>
        <taxon>Eukaryota</taxon>
        <taxon>Metazoa</taxon>
        <taxon>Ecdysozoa</taxon>
        <taxon>Arthropoda</taxon>
        <taxon>Crustacea</taxon>
        <taxon>Oligostraca</taxon>
        <taxon>Ostracoda</taxon>
        <taxon>Podocopa</taxon>
        <taxon>Podocopida</taxon>
        <taxon>Darwinulocopina</taxon>
        <taxon>Darwinuloidea</taxon>
        <taxon>Darwinulidae</taxon>
        <taxon>Darwinula</taxon>
    </lineage>
</organism>
<evidence type="ECO:0000256" key="3">
    <source>
        <dbReference type="ARBA" id="ARBA00022737"/>
    </source>
</evidence>
<evidence type="ECO:0000256" key="7">
    <source>
        <dbReference type="SAM" id="MobiDB-lite"/>
    </source>
</evidence>
<dbReference type="AlphaFoldDB" id="A0A7R9A7I4"/>
<feature type="repeat" description="ARM" evidence="6">
    <location>
        <begin position="492"/>
        <end position="535"/>
    </location>
</feature>
<dbReference type="GO" id="GO:0005886">
    <property type="term" value="C:plasma membrane"/>
    <property type="evidence" value="ECO:0007669"/>
    <property type="project" value="TreeGrafter"/>
</dbReference>
<dbReference type="OrthoDB" id="3245100at2759"/>
<dbReference type="Proteomes" id="UP000677054">
    <property type="component" value="Unassembled WGS sequence"/>
</dbReference>
<dbReference type="Gene3D" id="1.25.10.10">
    <property type="entry name" value="Leucine-rich Repeat Variant"/>
    <property type="match status" value="1"/>
</dbReference>
<feature type="region of interest" description="Disordered" evidence="7">
    <location>
        <begin position="906"/>
        <end position="1007"/>
    </location>
</feature>
<feature type="compositionally biased region" description="Polar residues" evidence="7">
    <location>
        <begin position="183"/>
        <end position="202"/>
    </location>
</feature>
<evidence type="ECO:0000256" key="1">
    <source>
        <dbReference type="ARBA" id="ARBA00004282"/>
    </source>
</evidence>
<dbReference type="PROSITE" id="PS50176">
    <property type="entry name" value="ARM_REPEAT"/>
    <property type="match status" value="3"/>
</dbReference>
<evidence type="ECO:0008006" key="10">
    <source>
        <dbReference type="Google" id="ProtNLM"/>
    </source>
</evidence>
<evidence type="ECO:0000256" key="4">
    <source>
        <dbReference type="ARBA" id="ARBA00022889"/>
    </source>
</evidence>